<dbReference type="Gene3D" id="2.60.40.10">
    <property type="entry name" value="Immunoglobulins"/>
    <property type="match status" value="1"/>
</dbReference>
<dbReference type="Pfam" id="PF07495">
    <property type="entry name" value="Y_Y_Y"/>
    <property type="match status" value="1"/>
</dbReference>
<evidence type="ECO:0000256" key="1">
    <source>
        <dbReference type="ARBA" id="ARBA00022553"/>
    </source>
</evidence>
<evidence type="ECO:0000256" key="3">
    <source>
        <dbReference type="SAM" id="Phobius"/>
    </source>
</evidence>
<feature type="coiled-coil region" evidence="2">
    <location>
        <begin position="792"/>
        <end position="854"/>
    </location>
</feature>
<evidence type="ECO:0000313" key="6">
    <source>
        <dbReference type="Proteomes" id="UP000618319"/>
    </source>
</evidence>
<dbReference type="InterPro" id="IPR016032">
    <property type="entry name" value="Sig_transdc_resp-reg_C-effctor"/>
</dbReference>
<dbReference type="Gene3D" id="1.10.10.10">
    <property type="entry name" value="Winged helix-like DNA-binding domain superfamily/Winged helix DNA-binding domain"/>
    <property type="match status" value="1"/>
</dbReference>
<dbReference type="PANTHER" id="PTHR43547:SF2">
    <property type="entry name" value="HYBRID SIGNAL TRANSDUCTION HISTIDINE KINASE C"/>
    <property type="match status" value="1"/>
</dbReference>
<dbReference type="RefSeq" id="WP_196940496.1">
    <property type="nucleotide sequence ID" value="NZ_MU158691.1"/>
</dbReference>
<keyword evidence="6" id="KW-1185">Reference proteome</keyword>
<dbReference type="SMART" id="SM00421">
    <property type="entry name" value="HTH_LUXR"/>
    <property type="match status" value="1"/>
</dbReference>
<sequence>MNYFSLFLWVWLMLISFGGWGQNPLGGPLVVNYGKTVFQGGSRTWDIQQDSKGIMYFGNNEGLITFDGKYWKQYKLPNQTIVRSIYISADDKIFVGGQGEFGYFEKSAKSGLRYVSLQDKVPAAYRQFADVWHTVGFEQGVFFMASNLLFGYKADKVTVYPASSEWEFLGQATGKLFGQDKANGLLAFNNNQWNVVSQAAPFAGRKISGMLEMGKDSVLVSMLNNRTFVLHDKKLTALNTATSHDMYTPSIAKIDDKRYVMATATEGCLIRTAGGRLLERIAVTEGLQNKNVSAVFVDRQANIWAAIDNAIAVISFGGGIRYLRPNIDHEVTGYSTRVFENKLYLSSSNGVYMAPLDKVTEDHSQSPGTFSLLKGSDGGEAWRLDIVNDRLLLAHNKGLYTIEGNNVRPVALGAGSWLALPLSSVYPISHSLIGTYRGLNLLGFDGRTFSIERTLQGTSDSYRFLAKDDNGIIWASHPYRGIYRMQLNAALTAYETKLLTKQEGLPSSFQNYVFRVRNRVVFATENGVYEYDQSTGRFFPSRFFAVFRGLPIRYLIDDAAGNVWFCSGKKVGVAHYKKESDDYAITYFPEIEGMNTSGFENIYPYNAQNVYIGSEKGIIHINYRKYQAGKVRPTVLMSSVSTVGARDSVIFNGYSQTYPPILNASFDSFHFEYASPSYGVHEHVSYRYRLEGYDTDWSPWTTNNEKDYTNLSSGHYSFKVKAKNNLNEESEVAVYTFEIRPPWYRTIWAYVVYILLALLAMYWTVIIQKKAWIRQQLKFEKEMEQLRYIHQLEVEKNEKEIVKLQNEKLENEVLSKTKELASTSMQLMENSGALTKLRVELAKLETIEEGAELKRITSLLKDVENNTAHWDQFASHFDELNDGFFHRLKSIHPSLSRNDLKVCAYLRLNFSTKQIAQLQSISVRGVEIHRYRLRKKMNIEPETSLSDYLERI</sequence>
<keyword evidence="3" id="KW-1133">Transmembrane helix</keyword>
<organism evidence="5 6">
    <name type="scientific">Sphingobacterium pedocola</name>
    <dbReference type="NCBI Taxonomy" id="2082722"/>
    <lineage>
        <taxon>Bacteria</taxon>
        <taxon>Pseudomonadati</taxon>
        <taxon>Bacteroidota</taxon>
        <taxon>Sphingobacteriia</taxon>
        <taxon>Sphingobacteriales</taxon>
        <taxon>Sphingobacteriaceae</taxon>
        <taxon>Sphingobacterium</taxon>
    </lineage>
</organism>
<feature type="domain" description="HTH luxR-type" evidence="4">
    <location>
        <begin position="892"/>
        <end position="949"/>
    </location>
</feature>
<keyword evidence="2" id="KW-0175">Coiled coil</keyword>
<name>A0ABR9T5R3_9SPHI</name>
<dbReference type="SUPFAM" id="SSF46894">
    <property type="entry name" value="C-terminal effector domain of the bipartite response regulators"/>
    <property type="match status" value="1"/>
</dbReference>
<proteinExistence type="predicted"/>
<dbReference type="Gene3D" id="2.130.10.10">
    <property type="entry name" value="YVTN repeat-like/Quinoprotein amine dehydrogenase"/>
    <property type="match status" value="2"/>
</dbReference>
<evidence type="ECO:0000313" key="5">
    <source>
        <dbReference type="EMBL" id="MBE8720666.1"/>
    </source>
</evidence>
<comment type="caution">
    <text evidence="5">The sequence shown here is derived from an EMBL/GenBank/DDBJ whole genome shotgun (WGS) entry which is preliminary data.</text>
</comment>
<evidence type="ECO:0000256" key="2">
    <source>
        <dbReference type="SAM" id="Coils"/>
    </source>
</evidence>
<dbReference type="InterPro" id="IPR015943">
    <property type="entry name" value="WD40/YVTN_repeat-like_dom_sf"/>
</dbReference>
<protein>
    <submittedName>
        <fullName evidence="5">Transcriptional regulator</fullName>
    </submittedName>
</protein>
<dbReference type="SUPFAM" id="SSF63829">
    <property type="entry name" value="Calcium-dependent phosphotriesterase"/>
    <property type="match status" value="1"/>
</dbReference>
<dbReference type="Pfam" id="PF00196">
    <property type="entry name" value="GerE"/>
    <property type="match status" value="1"/>
</dbReference>
<accession>A0ABR9T5R3</accession>
<dbReference type="PANTHER" id="PTHR43547">
    <property type="entry name" value="TWO-COMPONENT HISTIDINE KINASE"/>
    <property type="match status" value="1"/>
</dbReference>
<keyword evidence="3" id="KW-0472">Membrane</keyword>
<keyword evidence="3" id="KW-0812">Transmembrane</keyword>
<dbReference type="CDD" id="cd00146">
    <property type="entry name" value="PKD"/>
    <property type="match status" value="1"/>
</dbReference>
<feature type="transmembrane region" description="Helical" evidence="3">
    <location>
        <begin position="747"/>
        <end position="767"/>
    </location>
</feature>
<dbReference type="InterPro" id="IPR011123">
    <property type="entry name" value="Y_Y_Y"/>
</dbReference>
<evidence type="ECO:0000259" key="4">
    <source>
        <dbReference type="SMART" id="SM00421"/>
    </source>
</evidence>
<dbReference type="InterPro" id="IPR013783">
    <property type="entry name" value="Ig-like_fold"/>
</dbReference>
<dbReference type="EMBL" id="PSKQ01000018">
    <property type="protein sequence ID" value="MBE8720666.1"/>
    <property type="molecule type" value="Genomic_DNA"/>
</dbReference>
<gene>
    <name evidence="5" type="ORF">C4F40_08005</name>
</gene>
<dbReference type="InterPro" id="IPR000792">
    <property type="entry name" value="Tscrpt_reg_LuxR_C"/>
</dbReference>
<keyword evidence="1" id="KW-0597">Phosphoprotein</keyword>
<dbReference type="Proteomes" id="UP000618319">
    <property type="component" value="Unassembled WGS sequence"/>
</dbReference>
<dbReference type="InterPro" id="IPR036388">
    <property type="entry name" value="WH-like_DNA-bd_sf"/>
</dbReference>
<reference evidence="5 6" key="1">
    <citation type="submission" date="2018-02" db="EMBL/GenBank/DDBJ databases">
        <title>Sphingobacterium KA21.</title>
        <authorList>
            <person name="Vasarhelyi B.M."/>
            <person name="Deshmukh S."/>
            <person name="Balint B."/>
            <person name="Kukolya J."/>
        </authorList>
    </citation>
    <scope>NUCLEOTIDE SEQUENCE [LARGE SCALE GENOMIC DNA]</scope>
    <source>
        <strain evidence="5 6">Ka21</strain>
    </source>
</reference>